<dbReference type="Proteomes" id="UP000828251">
    <property type="component" value="Unassembled WGS sequence"/>
</dbReference>
<keyword evidence="2" id="KW-0472">Membrane</keyword>
<evidence type="ECO:0000313" key="3">
    <source>
        <dbReference type="EMBL" id="KAH1098941.1"/>
    </source>
</evidence>
<keyword evidence="4" id="KW-1185">Reference proteome</keyword>
<evidence type="ECO:0000313" key="4">
    <source>
        <dbReference type="Proteomes" id="UP000828251"/>
    </source>
</evidence>
<feature type="transmembrane region" description="Helical" evidence="2">
    <location>
        <begin position="12"/>
        <end position="29"/>
    </location>
</feature>
<comment type="caution">
    <text evidence="3">The sequence shown here is derived from an EMBL/GenBank/DDBJ whole genome shotgun (WGS) entry which is preliminary data.</text>
</comment>
<dbReference type="OrthoDB" id="10296937at2759"/>
<dbReference type="EMBL" id="JAIQCV010000005">
    <property type="protein sequence ID" value="KAH1098941.1"/>
    <property type="molecule type" value="Genomic_DNA"/>
</dbReference>
<feature type="region of interest" description="Disordered" evidence="1">
    <location>
        <begin position="54"/>
        <end position="84"/>
    </location>
</feature>
<sequence>MRSHSTMARQPRLVNAIAFILLVLTSFFIPETGSIRSPRRLELASSVEEIEKGSSFLGIKDNSGPSTSGPGHRASEAPSQDIHH</sequence>
<evidence type="ECO:0000256" key="1">
    <source>
        <dbReference type="SAM" id="MobiDB-lite"/>
    </source>
</evidence>
<proteinExistence type="predicted"/>
<name>A0A9D3VZ70_9ROSI</name>
<gene>
    <name evidence="3" type="ORF">J1N35_015862</name>
</gene>
<keyword evidence="2" id="KW-0812">Transmembrane</keyword>
<dbReference type="AlphaFoldDB" id="A0A9D3VZ70"/>
<evidence type="ECO:0000256" key="2">
    <source>
        <dbReference type="SAM" id="Phobius"/>
    </source>
</evidence>
<keyword evidence="2" id="KW-1133">Transmembrane helix</keyword>
<accession>A0A9D3VZ70</accession>
<organism evidence="3 4">
    <name type="scientific">Gossypium stocksii</name>
    <dbReference type="NCBI Taxonomy" id="47602"/>
    <lineage>
        <taxon>Eukaryota</taxon>
        <taxon>Viridiplantae</taxon>
        <taxon>Streptophyta</taxon>
        <taxon>Embryophyta</taxon>
        <taxon>Tracheophyta</taxon>
        <taxon>Spermatophyta</taxon>
        <taxon>Magnoliopsida</taxon>
        <taxon>eudicotyledons</taxon>
        <taxon>Gunneridae</taxon>
        <taxon>Pentapetalae</taxon>
        <taxon>rosids</taxon>
        <taxon>malvids</taxon>
        <taxon>Malvales</taxon>
        <taxon>Malvaceae</taxon>
        <taxon>Malvoideae</taxon>
        <taxon>Gossypium</taxon>
    </lineage>
</organism>
<reference evidence="3 4" key="1">
    <citation type="journal article" date="2021" name="Plant Biotechnol. J.">
        <title>Multi-omics assisted identification of the key and species-specific regulatory components of drought-tolerant mechanisms in Gossypium stocksii.</title>
        <authorList>
            <person name="Yu D."/>
            <person name="Ke L."/>
            <person name="Zhang D."/>
            <person name="Wu Y."/>
            <person name="Sun Y."/>
            <person name="Mei J."/>
            <person name="Sun J."/>
            <person name="Sun Y."/>
        </authorList>
    </citation>
    <scope>NUCLEOTIDE SEQUENCE [LARGE SCALE GENOMIC DNA]</scope>
    <source>
        <strain evidence="4">cv. E1</strain>
        <tissue evidence="3">Leaf</tissue>
    </source>
</reference>
<protein>
    <submittedName>
        <fullName evidence="3">Uncharacterized protein</fullName>
    </submittedName>
</protein>